<evidence type="ECO:0000313" key="2">
    <source>
        <dbReference type="Proteomes" id="UP001642485"/>
    </source>
</evidence>
<gene>
    <name evidence="1" type="ORF">OB144RH_00190</name>
</gene>
<dbReference type="EMBL" id="OZ018776">
    <property type="protein sequence ID" value="CAK9119469.1"/>
    <property type="molecule type" value="Genomic_DNA"/>
</dbReference>
<keyword evidence="2" id="KW-1185">Reference proteome</keyword>
<accession>A0ABP0T2I2</accession>
<sequence length="98" mass="10915">MPPHHPWISYLAPCSSQYFTTEICSCSDAGIKGDLLSMPSIFAFAFNNSLITFRLPSVAAADIAAVVEAFLDKRYFTTSFLFFELIAVLNGVLKQYQH</sequence>
<dbReference type="Proteomes" id="UP001642485">
    <property type="component" value="Chromosome"/>
</dbReference>
<reference evidence="1 2" key="1">
    <citation type="submission" date="2024-02" db="EMBL/GenBank/DDBJ databases">
        <authorList>
            <person name="Nijsse B."/>
            <person name="Sprong H."/>
        </authorList>
    </citation>
    <scope>NUCLEOTIDE SEQUENCE [LARGE SCALE GENOMIC DNA]</scope>
    <source>
        <strain evidence="1">OB144</strain>
    </source>
</reference>
<protein>
    <submittedName>
        <fullName evidence="1">Uncharacterized protein</fullName>
    </submittedName>
</protein>
<organism evidence="1 2">
    <name type="scientific">Rickettsia helvetica</name>
    <dbReference type="NCBI Taxonomy" id="35789"/>
    <lineage>
        <taxon>Bacteria</taxon>
        <taxon>Pseudomonadati</taxon>
        <taxon>Pseudomonadota</taxon>
        <taxon>Alphaproteobacteria</taxon>
        <taxon>Rickettsiales</taxon>
        <taxon>Rickettsiaceae</taxon>
        <taxon>Rickettsieae</taxon>
        <taxon>Rickettsia</taxon>
        <taxon>spotted fever group</taxon>
    </lineage>
</organism>
<proteinExistence type="predicted"/>
<name>A0ABP0T2I2_RICHE</name>
<evidence type="ECO:0000313" key="1">
    <source>
        <dbReference type="EMBL" id="CAK9119469.1"/>
    </source>
</evidence>